<dbReference type="PANTHER" id="PTHR37610:SF97">
    <property type="entry name" value="RETROTRANSPOSON GAG DOMAIN-CONTAINING PROTEIN"/>
    <property type="match status" value="1"/>
</dbReference>
<reference evidence="1" key="1">
    <citation type="submission" date="2025-05" db="UniProtKB">
        <authorList>
            <consortium name="RefSeq"/>
        </authorList>
    </citation>
    <scope>NUCLEOTIDE SEQUENCE [LARGE SCALE GENOMIC DNA]</scope>
</reference>
<sequence>MALSAKNKMGFVDGTISRSATTDSSYEAWNRVNNMVLSWLLNSIHCDLAASVLYADFTVAVWKDLYDRFSPSNGPRIFALERAMATLQQNNDSVTKYFNTLKAYWDELGTLVPIPSCTCGAYNTFSTHYQNRQLMQFLMGLNDVYAPIRSQILLQDPLPSLGRAYSLILQDESQRLLQSSNAMVEGFALLTMPTLCDTFARSINAVTKPRSAEQRQRSKERCTYCHIVGHTWDVCYKLNGYPPHYRAARCSQPRRDTVATPMSTTSSATLAVNLFTTEQY</sequence>
<dbReference type="AlphaFoldDB" id="A0A8B8R4G6"/>
<protein>
    <submittedName>
        <fullName evidence="2">Uncharacterized protein LOC115757331</fullName>
    </submittedName>
</protein>
<organism evidence="1 2">
    <name type="scientific">Rhodamnia argentea</name>
    <dbReference type="NCBI Taxonomy" id="178133"/>
    <lineage>
        <taxon>Eukaryota</taxon>
        <taxon>Viridiplantae</taxon>
        <taxon>Streptophyta</taxon>
        <taxon>Embryophyta</taxon>
        <taxon>Tracheophyta</taxon>
        <taxon>Spermatophyta</taxon>
        <taxon>Magnoliopsida</taxon>
        <taxon>eudicotyledons</taxon>
        <taxon>Gunneridae</taxon>
        <taxon>Pentapetalae</taxon>
        <taxon>rosids</taxon>
        <taxon>malvids</taxon>
        <taxon>Myrtales</taxon>
        <taxon>Myrtaceae</taxon>
        <taxon>Myrtoideae</taxon>
        <taxon>Myrteae</taxon>
        <taxon>Australasian group</taxon>
        <taxon>Rhodamnia</taxon>
    </lineage>
</organism>
<name>A0A8B8R4G6_9MYRT</name>
<accession>A0A8B8R4G6</accession>
<evidence type="ECO:0000313" key="2">
    <source>
        <dbReference type="RefSeq" id="XP_030553377.2"/>
    </source>
</evidence>
<reference evidence="2" key="2">
    <citation type="submission" date="2025-08" db="UniProtKB">
        <authorList>
            <consortium name="RefSeq"/>
        </authorList>
    </citation>
    <scope>IDENTIFICATION</scope>
    <source>
        <tissue evidence="2">Leaf</tissue>
    </source>
</reference>
<dbReference type="KEGG" id="rarg:115757331"/>
<dbReference type="GeneID" id="115757331"/>
<keyword evidence="1" id="KW-1185">Reference proteome</keyword>
<dbReference type="RefSeq" id="XP_030553377.2">
    <property type="nucleotide sequence ID" value="XM_030697517.2"/>
</dbReference>
<evidence type="ECO:0000313" key="1">
    <source>
        <dbReference type="Proteomes" id="UP000827889"/>
    </source>
</evidence>
<gene>
    <name evidence="2" type="primary">LOC115757331</name>
</gene>
<dbReference type="PANTHER" id="PTHR37610">
    <property type="entry name" value="CCHC-TYPE DOMAIN-CONTAINING PROTEIN"/>
    <property type="match status" value="1"/>
</dbReference>
<proteinExistence type="predicted"/>
<dbReference type="Proteomes" id="UP000827889">
    <property type="component" value="Chromosome 1"/>
</dbReference>